<feature type="region of interest" description="Disordered" evidence="7">
    <location>
        <begin position="197"/>
        <end position="237"/>
    </location>
</feature>
<reference evidence="9" key="1">
    <citation type="submission" date="2018-03" db="EMBL/GenBank/DDBJ databases">
        <authorList>
            <person name="Guldener U."/>
        </authorList>
    </citation>
    <scope>NUCLEOTIDE SEQUENCE</scope>
</reference>
<dbReference type="AlphaFoldDB" id="A0AAE8SXN8"/>
<feature type="compositionally biased region" description="Polar residues" evidence="7">
    <location>
        <begin position="211"/>
        <end position="228"/>
    </location>
</feature>
<dbReference type="Proteomes" id="UP001187682">
    <property type="component" value="Unassembled WGS sequence"/>
</dbReference>
<evidence type="ECO:0000256" key="7">
    <source>
        <dbReference type="SAM" id="MobiDB-lite"/>
    </source>
</evidence>
<evidence type="ECO:0000313" key="9">
    <source>
        <dbReference type="EMBL" id="SPO05025.1"/>
    </source>
</evidence>
<dbReference type="InterPro" id="IPR051059">
    <property type="entry name" value="VerF-like"/>
</dbReference>
<feature type="compositionally biased region" description="Polar residues" evidence="7">
    <location>
        <begin position="354"/>
        <end position="363"/>
    </location>
</feature>
<evidence type="ECO:0000256" key="6">
    <source>
        <dbReference type="ARBA" id="ARBA00023242"/>
    </source>
</evidence>
<comment type="subcellular location">
    <subcellularLocation>
        <location evidence="1">Nucleus</location>
    </subcellularLocation>
</comment>
<keyword evidence="6" id="KW-0539">Nucleus</keyword>
<gene>
    <name evidence="9" type="ORF">DNG_07710</name>
</gene>
<evidence type="ECO:0000256" key="2">
    <source>
        <dbReference type="ARBA" id="ARBA00022723"/>
    </source>
</evidence>
<sequence length="834" mass="91788">MDIRDLLVRHEKLVHLNEGSKDNRARKASSVLAQQDPRPDGRADPSVLGMQHAVATQQTFRPEPAPPPPLGAAAHPHNHNARISQRNAGCNLDLLSDAALASAVNPTQPMVPGFTHHTPAPATNVRIKPIAYGDQGAYSARQREEPAALSAGFVSQTASMSFDDYNFFDDIASSSHFLPPPYDPEQQLGGWPAKALSKPGSRFASRLPSVQPDQRNFSGDGVSSSSTRPLEDQSRVPPFRISPGEHTVLKGRVEEFSSVLPNGFIFPSRHTLIRFVEGYANGFHEQLPFLHLPTLSLVEVAPELLLAILSVGAQCRFESQRGYALWYAAKAVAFEQTRRRQSPEVLALLPTSAAYSPHSTRPSPSAGHGHGHGHRHSLASAPTQDRPIARDAYREPFSPGTIQSRIESIQALLLLFSVGLWGPSAILNEALSLQSYLAMLLREDGLSSDTSQSTATDWEMWIRLEGVIRTKLMAYCLFNLCSVAYGTPPLLLTSEFFLHLPQPSRFWKAETAWQWQERRQTLPPVDITLHEAFSRLFGRPAQGIPGHISSLGHYVLIHALLQHIYLLKQTTLSTSQMPSGQRSLRNEDVEDITHALRVWQMTFEHGNQMRAAAQAQGGFFGSDGFPGGPMAFNSTALLRLAYIRLCADVVPRRGFETRSHVVIAAAINEGSVVDRGLRLQRALIQAMHALSVLVKAGVNYVARAKSSEWSIQHSLCNFECAVLVSKWLLTLSSLTHHDPPPTPEERNLLETVRRLLDETEFGVPLDVATVDGGPNDGLMLRQLSAAVVRLWAEAFKGSHIFEVVRVMGNSLDGYGDLVEKPGDRTPVRTYEVGM</sequence>
<dbReference type="GO" id="GO:0000981">
    <property type="term" value="F:DNA-binding transcription factor activity, RNA polymerase II-specific"/>
    <property type="evidence" value="ECO:0007669"/>
    <property type="project" value="InterPro"/>
</dbReference>
<organism evidence="9 10">
    <name type="scientific">Cephalotrichum gorgonifer</name>
    <dbReference type="NCBI Taxonomy" id="2041049"/>
    <lineage>
        <taxon>Eukaryota</taxon>
        <taxon>Fungi</taxon>
        <taxon>Dikarya</taxon>
        <taxon>Ascomycota</taxon>
        <taxon>Pezizomycotina</taxon>
        <taxon>Sordariomycetes</taxon>
        <taxon>Hypocreomycetidae</taxon>
        <taxon>Microascales</taxon>
        <taxon>Microascaceae</taxon>
        <taxon>Cephalotrichum</taxon>
    </lineage>
</organism>
<feature type="region of interest" description="Disordered" evidence="7">
    <location>
        <begin position="18"/>
        <end position="77"/>
    </location>
</feature>
<dbReference type="GO" id="GO:0000978">
    <property type="term" value="F:RNA polymerase II cis-regulatory region sequence-specific DNA binding"/>
    <property type="evidence" value="ECO:0007669"/>
    <property type="project" value="InterPro"/>
</dbReference>
<keyword evidence="2" id="KW-0479">Metal-binding</keyword>
<keyword evidence="4" id="KW-0863">Zinc-finger</keyword>
<dbReference type="GO" id="GO:0008270">
    <property type="term" value="F:zinc ion binding"/>
    <property type="evidence" value="ECO:0007669"/>
    <property type="project" value="UniProtKB-KW"/>
</dbReference>
<keyword evidence="3" id="KW-0677">Repeat</keyword>
<keyword evidence="5" id="KW-0862">Zinc</keyword>
<proteinExistence type="predicted"/>
<comment type="caution">
    <text evidence="9">The sequence shown here is derived from an EMBL/GenBank/DDBJ whole genome shotgun (WGS) entry which is preliminary data.</text>
</comment>
<keyword evidence="10" id="KW-1185">Reference proteome</keyword>
<dbReference type="Pfam" id="PF04082">
    <property type="entry name" value="Fungal_trans"/>
    <property type="match status" value="1"/>
</dbReference>
<dbReference type="InterPro" id="IPR007219">
    <property type="entry name" value="XnlR_reg_dom"/>
</dbReference>
<dbReference type="GO" id="GO:0005634">
    <property type="term" value="C:nucleus"/>
    <property type="evidence" value="ECO:0007669"/>
    <property type="project" value="UniProtKB-SubCell"/>
</dbReference>
<accession>A0AAE8SXN8</accession>
<dbReference type="PANTHER" id="PTHR40626">
    <property type="entry name" value="MIP31509P"/>
    <property type="match status" value="1"/>
</dbReference>
<evidence type="ECO:0000256" key="3">
    <source>
        <dbReference type="ARBA" id="ARBA00022737"/>
    </source>
</evidence>
<dbReference type="GO" id="GO:0000785">
    <property type="term" value="C:chromatin"/>
    <property type="evidence" value="ECO:0007669"/>
    <property type="project" value="TreeGrafter"/>
</dbReference>
<dbReference type="EMBL" id="ONZQ02000011">
    <property type="protein sequence ID" value="SPO05025.1"/>
    <property type="molecule type" value="Genomic_DNA"/>
</dbReference>
<evidence type="ECO:0000256" key="5">
    <source>
        <dbReference type="ARBA" id="ARBA00022833"/>
    </source>
</evidence>
<evidence type="ECO:0000259" key="8">
    <source>
        <dbReference type="Pfam" id="PF04082"/>
    </source>
</evidence>
<protein>
    <submittedName>
        <fullName evidence="9">Related to regulatory protein amdA</fullName>
    </submittedName>
</protein>
<dbReference type="PANTHER" id="PTHR40626:SF10">
    <property type="entry name" value="C2H2-TYPE DOMAIN-CONTAINING PROTEIN"/>
    <property type="match status" value="1"/>
</dbReference>
<dbReference type="CDD" id="cd12148">
    <property type="entry name" value="fungal_TF_MHR"/>
    <property type="match status" value="1"/>
</dbReference>
<evidence type="ECO:0000313" key="10">
    <source>
        <dbReference type="Proteomes" id="UP001187682"/>
    </source>
</evidence>
<feature type="domain" description="Xylanolytic transcriptional activator regulatory" evidence="8">
    <location>
        <begin position="279"/>
        <end position="599"/>
    </location>
</feature>
<dbReference type="GO" id="GO:0006351">
    <property type="term" value="P:DNA-templated transcription"/>
    <property type="evidence" value="ECO:0007669"/>
    <property type="project" value="InterPro"/>
</dbReference>
<feature type="region of interest" description="Disordered" evidence="7">
    <location>
        <begin position="354"/>
        <end position="385"/>
    </location>
</feature>
<evidence type="ECO:0000256" key="1">
    <source>
        <dbReference type="ARBA" id="ARBA00004123"/>
    </source>
</evidence>
<name>A0AAE8SXN8_9PEZI</name>
<evidence type="ECO:0000256" key="4">
    <source>
        <dbReference type="ARBA" id="ARBA00022771"/>
    </source>
</evidence>